<dbReference type="FunFam" id="3.10.250.10:FF:000006">
    <property type="entry name" value="neurotrypsin isoform X2"/>
    <property type="match status" value="3"/>
</dbReference>
<keyword evidence="3 5" id="KW-1015">Disulfide bond</keyword>
<dbReference type="InterPro" id="IPR001190">
    <property type="entry name" value="SRCR"/>
</dbReference>
<feature type="disulfide bond" evidence="5">
    <location>
        <begin position="266"/>
        <end position="327"/>
    </location>
</feature>
<dbReference type="EMBL" id="JAICCE010000021">
    <property type="protein sequence ID" value="KAG9262764.1"/>
    <property type="molecule type" value="Genomic_DNA"/>
</dbReference>
<keyword evidence="4" id="KW-0325">Glycoprotein</keyword>
<name>A0A8T2KUW5_ASTMX</name>
<feature type="domain" description="SRCR" evidence="6">
    <location>
        <begin position="11"/>
        <end position="111"/>
    </location>
</feature>
<evidence type="ECO:0000259" key="6">
    <source>
        <dbReference type="PROSITE" id="PS50287"/>
    </source>
</evidence>
<feature type="non-terminal residue" evidence="7">
    <location>
        <position position="380"/>
    </location>
</feature>
<evidence type="ECO:0000256" key="5">
    <source>
        <dbReference type="PROSITE-ProRule" id="PRU00196"/>
    </source>
</evidence>
<comment type="caution">
    <text evidence="5">Lacks conserved residue(s) required for the propagation of feature annotation.</text>
</comment>
<dbReference type="Gene3D" id="3.10.250.10">
    <property type="entry name" value="SRCR-like domain"/>
    <property type="match status" value="3"/>
</dbReference>
<dbReference type="GO" id="GO:0016020">
    <property type="term" value="C:membrane"/>
    <property type="evidence" value="ECO:0007669"/>
    <property type="project" value="InterPro"/>
</dbReference>
<evidence type="ECO:0000313" key="7">
    <source>
        <dbReference type="EMBL" id="KAG9262764.1"/>
    </source>
</evidence>
<feature type="disulfide bond" evidence="5">
    <location>
        <begin position="36"/>
        <end position="100"/>
    </location>
</feature>
<proteinExistence type="predicted"/>
<dbReference type="SMART" id="SM00202">
    <property type="entry name" value="SR"/>
    <property type="match status" value="3"/>
</dbReference>
<gene>
    <name evidence="7" type="primary">DMBT1</name>
    <name evidence="7" type="ORF">AMEX_G24617</name>
</gene>
<protein>
    <submittedName>
        <fullName evidence="7">Deleted in malignant brain tumors 1 protein-like</fullName>
    </submittedName>
</protein>
<dbReference type="PRINTS" id="PR00258">
    <property type="entry name" value="SPERACTRCPTR"/>
</dbReference>
<dbReference type="PROSITE" id="PS50287">
    <property type="entry name" value="SRCR_2"/>
    <property type="match status" value="3"/>
</dbReference>
<feature type="disulfide bond" evidence="5">
    <location>
        <begin position="80"/>
        <end position="90"/>
    </location>
</feature>
<dbReference type="PROSITE" id="PS00420">
    <property type="entry name" value="SRCR_1"/>
    <property type="match status" value="3"/>
</dbReference>
<dbReference type="Pfam" id="PF00530">
    <property type="entry name" value="SRCR"/>
    <property type="match status" value="3"/>
</dbReference>
<comment type="caution">
    <text evidence="7">The sequence shown here is derived from an EMBL/GenBank/DDBJ whole genome shotgun (WGS) entry which is preliminary data.</text>
</comment>
<accession>A0A8T2KUW5</accession>
<dbReference type="PANTHER" id="PTHR48071:SF22">
    <property type="entry name" value="DELETED IN MALIGNANT BRAIN TUMORS 1 PROTEIN-LIKE"/>
    <property type="match status" value="1"/>
</dbReference>
<dbReference type="Proteomes" id="UP000752171">
    <property type="component" value="Unassembled WGS sequence"/>
</dbReference>
<organism evidence="7 8">
    <name type="scientific">Astyanax mexicanus</name>
    <name type="common">Blind cave fish</name>
    <name type="synonym">Astyanax fasciatus mexicanus</name>
    <dbReference type="NCBI Taxonomy" id="7994"/>
    <lineage>
        <taxon>Eukaryota</taxon>
        <taxon>Metazoa</taxon>
        <taxon>Chordata</taxon>
        <taxon>Craniata</taxon>
        <taxon>Vertebrata</taxon>
        <taxon>Euteleostomi</taxon>
        <taxon>Actinopterygii</taxon>
        <taxon>Neopterygii</taxon>
        <taxon>Teleostei</taxon>
        <taxon>Ostariophysi</taxon>
        <taxon>Characiformes</taxon>
        <taxon>Characoidei</taxon>
        <taxon>Acestrorhamphidae</taxon>
        <taxon>Acestrorhamphinae</taxon>
        <taxon>Astyanax</taxon>
    </lineage>
</organism>
<feature type="domain" description="SRCR" evidence="6">
    <location>
        <begin position="228"/>
        <end position="328"/>
    </location>
</feature>
<reference evidence="7 8" key="1">
    <citation type="submission" date="2021-07" db="EMBL/GenBank/DDBJ databases">
        <authorList>
            <person name="Imarazene B."/>
            <person name="Zahm M."/>
            <person name="Klopp C."/>
            <person name="Cabau C."/>
            <person name="Beille S."/>
            <person name="Jouanno E."/>
            <person name="Castinel A."/>
            <person name="Lluch J."/>
            <person name="Gil L."/>
            <person name="Kuchtly C."/>
            <person name="Lopez Roques C."/>
            <person name="Donnadieu C."/>
            <person name="Parrinello H."/>
            <person name="Journot L."/>
            <person name="Du K."/>
            <person name="Schartl M."/>
            <person name="Retaux S."/>
            <person name="Guiguen Y."/>
        </authorList>
    </citation>
    <scope>NUCLEOTIDE SEQUENCE [LARGE SCALE GENOMIC DNA]</scope>
    <source>
        <strain evidence="7">Pach_M1</strain>
        <tissue evidence="7">Testis</tissue>
    </source>
</reference>
<feature type="disulfide bond" evidence="5">
    <location>
        <begin position="146"/>
        <end position="210"/>
    </location>
</feature>
<evidence type="ECO:0000256" key="2">
    <source>
        <dbReference type="ARBA" id="ARBA00022737"/>
    </source>
</evidence>
<evidence type="ECO:0000256" key="3">
    <source>
        <dbReference type="ARBA" id="ARBA00023157"/>
    </source>
</evidence>
<sequence>CTFSYVQLEKIRLVSGSGRCDGRVEISINDQWGTVCDDLWDINDGDVVCRQMGCGRAVSAPQSSRFGPGSGSIYLDDVVCSGSERSLTKCSHRGLGVNNCDHSKDAGVFRCTSPNPLYISISLVNGSGRCDGRVEISINDQWGTVCDDLWDINDGDVVCRQMGCGRAVSAPQSSRFGPGSGTIYLDDVGCSGSERSLTKCSHRGLGVNNCAHSKDAGVVCSGKVPFLIRLVSGSGLCDGRVEISINDQWGTVCDDLWDINDGDVVCRQMGCGRAVSASQSSRFGPGSGSIYLDDVVCSGIERSLTKCSHRGLGVNNCAHSKDAGVVCSGKVPFFVINTPYNVLEDQHTFFFCFFYRCPPETYAHLDVVKHYSLSWGFSSV</sequence>
<feature type="disulfide bond" evidence="5">
    <location>
        <begin position="190"/>
        <end position="200"/>
    </location>
</feature>
<dbReference type="AlphaFoldDB" id="A0A8T2KUW5"/>
<evidence type="ECO:0000256" key="1">
    <source>
        <dbReference type="ARBA" id="ARBA00022729"/>
    </source>
</evidence>
<evidence type="ECO:0000256" key="4">
    <source>
        <dbReference type="ARBA" id="ARBA00023180"/>
    </source>
</evidence>
<dbReference type="PANTHER" id="PTHR48071">
    <property type="entry name" value="SRCR DOMAIN-CONTAINING PROTEIN"/>
    <property type="match status" value="1"/>
</dbReference>
<keyword evidence="1" id="KW-0732">Signal</keyword>
<dbReference type="InterPro" id="IPR036772">
    <property type="entry name" value="SRCR-like_dom_sf"/>
</dbReference>
<dbReference type="SUPFAM" id="SSF56487">
    <property type="entry name" value="SRCR-like"/>
    <property type="match status" value="3"/>
</dbReference>
<feature type="disulfide bond" evidence="5">
    <location>
        <begin position="159"/>
        <end position="220"/>
    </location>
</feature>
<feature type="domain" description="SRCR" evidence="6">
    <location>
        <begin position="121"/>
        <end position="221"/>
    </location>
</feature>
<feature type="disulfide bond" evidence="5">
    <location>
        <begin position="253"/>
        <end position="317"/>
    </location>
</feature>
<feature type="disulfide bond" evidence="5">
    <location>
        <begin position="297"/>
        <end position="307"/>
    </location>
</feature>
<keyword evidence="2" id="KW-0677">Repeat</keyword>
<evidence type="ECO:0000313" key="8">
    <source>
        <dbReference type="Proteomes" id="UP000752171"/>
    </source>
</evidence>